<keyword evidence="3" id="KW-1185">Reference proteome</keyword>
<feature type="region of interest" description="Disordered" evidence="1">
    <location>
        <begin position="29"/>
        <end position="54"/>
    </location>
</feature>
<gene>
    <name evidence="2" type="ORF">CAUJ_LOCUS13495</name>
</gene>
<comment type="caution">
    <text evidence="2">The sequence shown here is derived from an EMBL/GenBank/DDBJ whole genome shotgun (WGS) entry which is preliminary data.</text>
</comment>
<dbReference type="AlphaFoldDB" id="A0A8S1HM61"/>
<sequence>MRDGSPFFLLFERRPSSLRNVLEKEELGHTPRYDGHSHTNRHGISKGNRHDEDDFLMRHTPRNAECRCLTNGGVAVDVKGARLESVTDACKLSVGPCAAVPAGRSSVSFWCSN</sequence>
<evidence type="ECO:0000313" key="2">
    <source>
        <dbReference type="EMBL" id="CAD6197586.1"/>
    </source>
</evidence>
<reference evidence="2" key="1">
    <citation type="submission" date="2020-10" db="EMBL/GenBank/DDBJ databases">
        <authorList>
            <person name="Kikuchi T."/>
        </authorList>
    </citation>
    <scope>NUCLEOTIDE SEQUENCE</scope>
    <source>
        <strain evidence="2">NKZ352</strain>
    </source>
</reference>
<dbReference type="Proteomes" id="UP000835052">
    <property type="component" value="Unassembled WGS sequence"/>
</dbReference>
<accession>A0A8S1HM61</accession>
<proteinExistence type="predicted"/>
<protein>
    <submittedName>
        <fullName evidence="2">Uncharacterized protein</fullName>
    </submittedName>
</protein>
<name>A0A8S1HM61_9PELO</name>
<dbReference type="EMBL" id="CAJGYM010000099">
    <property type="protein sequence ID" value="CAD6197586.1"/>
    <property type="molecule type" value="Genomic_DNA"/>
</dbReference>
<evidence type="ECO:0000256" key="1">
    <source>
        <dbReference type="SAM" id="MobiDB-lite"/>
    </source>
</evidence>
<organism evidence="2 3">
    <name type="scientific">Caenorhabditis auriculariae</name>
    <dbReference type="NCBI Taxonomy" id="2777116"/>
    <lineage>
        <taxon>Eukaryota</taxon>
        <taxon>Metazoa</taxon>
        <taxon>Ecdysozoa</taxon>
        <taxon>Nematoda</taxon>
        <taxon>Chromadorea</taxon>
        <taxon>Rhabditida</taxon>
        <taxon>Rhabditina</taxon>
        <taxon>Rhabditomorpha</taxon>
        <taxon>Rhabditoidea</taxon>
        <taxon>Rhabditidae</taxon>
        <taxon>Peloderinae</taxon>
        <taxon>Caenorhabditis</taxon>
    </lineage>
</organism>
<evidence type="ECO:0000313" key="3">
    <source>
        <dbReference type="Proteomes" id="UP000835052"/>
    </source>
</evidence>